<dbReference type="Pfam" id="PF08542">
    <property type="entry name" value="Rep_fac_C"/>
    <property type="match status" value="1"/>
</dbReference>
<reference evidence="8" key="1">
    <citation type="submission" date="2023-10" db="EMBL/GenBank/DDBJ databases">
        <title>Genome assembly of Pristionchus species.</title>
        <authorList>
            <person name="Yoshida K."/>
            <person name="Sommer R.J."/>
        </authorList>
    </citation>
    <scope>NUCLEOTIDE SEQUENCE</scope>
    <source>
        <strain evidence="8">RS5133</strain>
    </source>
</reference>
<accession>A0AAV5WKF8</accession>
<dbReference type="Pfam" id="PF21960">
    <property type="entry name" value="RCF1-5-like_lid"/>
    <property type="match status" value="1"/>
</dbReference>
<dbReference type="Gene3D" id="1.20.272.10">
    <property type="match status" value="1"/>
</dbReference>
<evidence type="ECO:0000256" key="4">
    <source>
        <dbReference type="ARBA" id="ARBA00022741"/>
    </source>
</evidence>
<dbReference type="GO" id="GO:0006281">
    <property type="term" value="P:DNA repair"/>
    <property type="evidence" value="ECO:0007669"/>
    <property type="project" value="TreeGrafter"/>
</dbReference>
<evidence type="ECO:0000256" key="1">
    <source>
        <dbReference type="ARBA" id="ARBA00004123"/>
    </source>
</evidence>
<keyword evidence="9" id="KW-1185">Reference proteome</keyword>
<dbReference type="GO" id="GO:0005663">
    <property type="term" value="C:DNA replication factor C complex"/>
    <property type="evidence" value="ECO:0007669"/>
    <property type="project" value="TreeGrafter"/>
</dbReference>
<dbReference type="CDD" id="cd18140">
    <property type="entry name" value="HLD_clamp_RFC"/>
    <property type="match status" value="1"/>
</dbReference>
<dbReference type="FunFam" id="3.40.50.300:FF:000129">
    <property type="entry name" value="Replication factor C subunit 5"/>
    <property type="match status" value="1"/>
</dbReference>
<evidence type="ECO:0000259" key="7">
    <source>
        <dbReference type="SMART" id="SM00382"/>
    </source>
</evidence>
<dbReference type="InterPro" id="IPR003593">
    <property type="entry name" value="AAA+_ATPase"/>
</dbReference>
<evidence type="ECO:0000313" key="9">
    <source>
        <dbReference type="Proteomes" id="UP001432322"/>
    </source>
</evidence>
<name>A0AAV5WKF8_9BILA</name>
<comment type="similarity">
    <text evidence="2">Belongs to the activator 1 small subunits family.</text>
</comment>
<dbReference type="AlphaFoldDB" id="A0AAV5WKF8"/>
<dbReference type="Gene3D" id="3.40.50.300">
    <property type="entry name" value="P-loop containing nucleotide triphosphate hydrolases"/>
    <property type="match status" value="1"/>
</dbReference>
<dbReference type="GO" id="GO:0005634">
    <property type="term" value="C:nucleus"/>
    <property type="evidence" value="ECO:0007669"/>
    <property type="project" value="UniProtKB-SubCell"/>
</dbReference>
<evidence type="ECO:0000256" key="3">
    <source>
        <dbReference type="ARBA" id="ARBA00022705"/>
    </source>
</evidence>
<dbReference type="PANTHER" id="PTHR11669">
    <property type="entry name" value="REPLICATION FACTOR C / DNA POLYMERASE III GAMMA-TAU SUBUNIT"/>
    <property type="match status" value="1"/>
</dbReference>
<comment type="subcellular location">
    <subcellularLocation>
        <location evidence="1">Nucleus</location>
    </subcellularLocation>
</comment>
<keyword evidence="4" id="KW-0547">Nucleotide-binding</keyword>
<dbReference type="NCBIfam" id="NF001679">
    <property type="entry name" value="PRK00440.1"/>
    <property type="match status" value="1"/>
</dbReference>
<dbReference type="InterPro" id="IPR008921">
    <property type="entry name" value="DNA_pol3_clamp-load_cplx_C"/>
</dbReference>
<dbReference type="SMART" id="SM00382">
    <property type="entry name" value="AAA"/>
    <property type="match status" value="1"/>
</dbReference>
<dbReference type="EMBL" id="BTSY01000006">
    <property type="protein sequence ID" value="GMT32746.1"/>
    <property type="molecule type" value="Genomic_DNA"/>
</dbReference>
<dbReference type="FunFam" id="1.20.272.10:FF:000011">
    <property type="entry name" value="Replication factor C subunit 2"/>
    <property type="match status" value="1"/>
</dbReference>
<protein>
    <recommendedName>
        <fullName evidence="7">AAA+ ATPase domain-containing protein</fullName>
    </recommendedName>
</protein>
<dbReference type="InterPro" id="IPR050238">
    <property type="entry name" value="DNA_Rep/Repair_Clamp_Loader"/>
</dbReference>
<dbReference type="CDD" id="cd00009">
    <property type="entry name" value="AAA"/>
    <property type="match status" value="1"/>
</dbReference>
<feature type="domain" description="AAA+ ATPase" evidence="7">
    <location>
        <begin position="60"/>
        <end position="193"/>
    </location>
</feature>
<dbReference type="InterPro" id="IPR013748">
    <property type="entry name" value="Rep_factorC_C"/>
</dbReference>
<dbReference type="GO" id="GO:0003677">
    <property type="term" value="F:DNA binding"/>
    <property type="evidence" value="ECO:0007669"/>
    <property type="project" value="InterPro"/>
</dbReference>
<gene>
    <name evidence="8" type="ORF">PFISCL1PPCAC_24043</name>
</gene>
<keyword evidence="6" id="KW-0539">Nucleus</keyword>
<dbReference type="InterPro" id="IPR003959">
    <property type="entry name" value="ATPase_AAA_core"/>
</dbReference>
<comment type="caution">
    <text evidence="8">The sequence shown here is derived from an EMBL/GenBank/DDBJ whole genome shotgun (WGS) entry which is preliminary data.</text>
</comment>
<evidence type="ECO:0000256" key="2">
    <source>
        <dbReference type="ARBA" id="ARBA00005378"/>
    </source>
</evidence>
<evidence type="ECO:0000256" key="6">
    <source>
        <dbReference type="ARBA" id="ARBA00023242"/>
    </source>
</evidence>
<dbReference type="SUPFAM" id="SSF48019">
    <property type="entry name" value="post-AAA+ oligomerization domain-like"/>
    <property type="match status" value="1"/>
</dbReference>
<dbReference type="InterPro" id="IPR027417">
    <property type="entry name" value="P-loop_NTPase"/>
</dbReference>
<dbReference type="Pfam" id="PF00004">
    <property type="entry name" value="AAA"/>
    <property type="match status" value="1"/>
</dbReference>
<feature type="non-terminal residue" evidence="8">
    <location>
        <position position="1"/>
    </location>
</feature>
<dbReference type="GO" id="GO:0005524">
    <property type="term" value="F:ATP binding"/>
    <property type="evidence" value="ECO:0007669"/>
    <property type="project" value="UniProtKB-KW"/>
</dbReference>
<sequence>RMNSFFTKKTSAVSGETSTTKKNIHEHEPWVEKYRPKRVDQLVFQAEVVTVLQKVLEGADLPNILFYGPPGTGKTTAALALCRQLFKTNDVFRDRVLEMNASDERGIQIVRTRIKDFAHRAVGGSSIGGLAAGLKIIILDEADAMTSAAQAALRRTMEKYSKNTRFFLICNYVSRIIDPLTSRCAKFRFKPLPTDCQVERLLLICENEGVQGEKEALEKLVEESEGDLRKSITTLQAIAASSRRLTLDDLSNMGSRIPESTVSDYLDAVKSLSDPRILAAIETLRRDGFSVGQLLHQLYERLVGDETLTDMQKAEIFDKIAVSEYRLQDGGSEQLQLLNVTYSILGQFKTASVN</sequence>
<dbReference type="PANTHER" id="PTHR11669:SF20">
    <property type="entry name" value="REPLICATION FACTOR C SUBUNIT 4"/>
    <property type="match status" value="1"/>
</dbReference>
<dbReference type="GO" id="GO:0016887">
    <property type="term" value="F:ATP hydrolysis activity"/>
    <property type="evidence" value="ECO:0007669"/>
    <property type="project" value="InterPro"/>
</dbReference>
<dbReference type="Proteomes" id="UP001432322">
    <property type="component" value="Unassembled WGS sequence"/>
</dbReference>
<keyword evidence="3" id="KW-0235">DNA replication</keyword>
<dbReference type="SUPFAM" id="SSF52540">
    <property type="entry name" value="P-loop containing nucleoside triphosphate hydrolases"/>
    <property type="match status" value="1"/>
</dbReference>
<organism evidence="8 9">
    <name type="scientific">Pristionchus fissidentatus</name>
    <dbReference type="NCBI Taxonomy" id="1538716"/>
    <lineage>
        <taxon>Eukaryota</taxon>
        <taxon>Metazoa</taxon>
        <taxon>Ecdysozoa</taxon>
        <taxon>Nematoda</taxon>
        <taxon>Chromadorea</taxon>
        <taxon>Rhabditida</taxon>
        <taxon>Rhabditina</taxon>
        <taxon>Diplogasteromorpha</taxon>
        <taxon>Diplogasteroidea</taxon>
        <taxon>Neodiplogasteridae</taxon>
        <taxon>Pristionchus</taxon>
    </lineage>
</organism>
<dbReference type="Gene3D" id="1.10.8.60">
    <property type="match status" value="1"/>
</dbReference>
<dbReference type="InterPro" id="IPR047854">
    <property type="entry name" value="RFC_lid"/>
</dbReference>
<dbReference type="GO" id="GO:0006261">
    <property type="term" value="P:DNA-templated DNA replication"/>
    <property type="evidence" value="ECO:0007669"/>
    <property type="project" value="TreeGrafter"/>
</dbReference>
<evidence type="ECO:0000256" key="5">
    <source>
        <dbReference type="ARBA" id="ARBA00022840"/>
    </source>
</evidence>
<evidence type="ECO:0000313" key="8">
    <source>
        <dbReference type="EMBL" id="GMT32746.1"/>
    </source>
</evidence>
<keyword evidence="5" id="KW-0067">ATP-binding</keyword>
<dbReference type="GO" id="GO:0003689">
    <property type="term" value="F:DNA clamp loader activity"/>
    <property type="evidence" value="ECO:0007669"/>
    <property type="project" value="TreeGrafter"/>
</dbReference>
<proteinExistence type="inferred from homology"/>